<proteinExistence type="predicted"/>
<dbReference type="EMBL" id="JBBPBK010000396">
    <property type="protein sequence ID" value="KAK9265449.1"/>
    <property type="molecule type" value="Genomic_DNA"/>
</dbReference>
<sequence length="341" mass="37772">MLNIHNRDTTDHKLDCSVIRGSSPTTDVNQAKNLNSISNSPFIEESNRRIEGSIKRITSNVNTMASWDSGKWKGPEISSLAANLYCARMSRSSLLPLRKSHSLGSVFKVPLECNLVGPSCDEVLPKLKRVCSMDCLIGPYARGSALDYQPLRLDPWGNCRLVESLSCMIQSNKRSGPPLSSHISKFPRDSASKKDISTEPLSESLQGLHCVSDSFEVGVALGSNRDSCKTTALAKAAKKKKRRLLGEILGWKKKCLRSKKVVKKKGRKLLQEPTSVSASQLDDSSISDGGIANRNNLILKEGRDTWNMMQQVGLRSLGNDEEILDKISNLEVRDWEVFRNN</sequence>
<name>A0AAP0N662_LIQFO</name>
<accession>A0AAP0N662</accession>
<evidence type="ECO:0000256" key="1">
    <source>
        <dbReference type="SAM" id="MobiDB-lite"/>
    </source>
</evidence>
<keyword evidence="3" id="KW-1185">Reference proteome</keyword>
<feature type="compositionally biased region" description="Basic and acidic residues" evidence="1">
    <location>
        <begin position="186"/>
        <end position="197"/>
    </location>
</feature>
<dbReference type="Proteomes" id="UP001415857">
    <property type="component" value="Unassembled WGS sequence"/>
</dbReference>
<evidence type="ECO:0000313" key="2">
    <source>
        <dbReference type="EMBL" id="KAK9265449.1"/>
    </source>
</evidence>
<comment type="caution">
    <text evidence="2">The sequence shown here is derived from an EMBL/GenBank/DDBJ whole genome shotgun (WGS) entry which is preliminary data.</text>
</comment>
<protein>
    <submittedName>
        <fullName evidence="2">Uncharacterized protein</fullName>
    </submittedName>
</protein>
<organism evidence="2 3">
    <name type="scientific">Liquidambar formosana</name>
    <name type="common">Formosan gum</name>
    <dbReference type="NCBI Taxonomy" id="63359"/>
    <lineage>
        <taxon>Eukaryota</taxon>
        <taxon>Viridiplantae</taxon>
        <taxon>Streptophyta</taxon>
        <taxon>Embryophyta</taxon>
        <taxon>Tracheophyta</taxon>
        <taxon>Spermatophyta</taxon>
        <taxon>Magnoliopsida</taxon>
        <taxon>eudicotyledons</taxon>
        <taxon>Gunneridae</taxon>
        <taxon>Pentapetalae</taxon>
        <taxon>Saxifragales</taxon>
        <taxon>Altingiaceae</taxon>
        <taxon>Liquidambar</taxon>
    </lineage>
</organism>
<gene>
    <name evidence="2" type="ORF">L1049_012393</name>
</gene>
<dbReference type="AlphaFoldDB" id="A0AAP0N662"/>
<reference evidence="2 3" key="1">
    <citation type="journal article" date="2024" name="Plant J.">
        <title>Genome sequences and population genomics reveal climatic adaptation and genomic divergence between two closely related sweetgum species.</title>
        <authorList>
            <person name="Xu W.Q."/>
            <person name="Ren C.Q."/>
            <person name="Zhang X.Y."/>
            <person name="Comes H.P."/>
            <person name="Liu X.H."/>
            <person name="Li Y.G."/>
            <person name="Kettle C.J."/>
            <person name="Jalonen R."/>
            <person name="Gaisberger H."/>
            <person name="Ma Y.Z."/>
            <person name="Qiu Y.X."/>
        </authorList>
    </citation>
    <scope>NUCLEOTIDE SEQUENCE [LARGE SCALE GENOMIC DNA]</scope>
    <source>
        <strain evidence="2">Hangzhou</strain>
    </source>
</reference>
<feature type="region of interest" description="Disordered" evidence="1">
    <location>
        <begin position="173"/>
        <end position="197"/>
    </location>
</feature>
<evidence type="ECO:0000313" key="3">
    <source>
        <dbReference type="Proteomes" id="UP001415857"/>
    </source>
</evidence>